<sequence length="223" mass="25716">MDSSSNHAEQPQQHDTDPNVQQNVMDPKLRRIFSNRLSAKRSRQKKVKFVENLEDQSKTLQTSLAKMEQVAQLQPQQASHQNQMQCLVAEEQTLLHEMEYLQNKALIRDAEDEKLKEKISRSKEVRNIKQDEFINVDIDLLDVESNDSSSYPGTNIAAEATQMEKAAMAGTHEMMDQTKLASHLCQSLLSHYIKPSAGWRHVSVKFYYTNNSANFRNRNYDCQ</sequence>
<dbReference type="GO" id="GO:0045893">
    <property type="term" value="P:positive regulation of DNA-templated transcription"/>
    <property type="evidence" value="ECO:0007669"/>
    <property type="project" value="TreeGrafter"/>
</dbReference>
<evidence type="ECO:0000256" key="4">
    <source>
        <dbReference type="SAM" id="MobiDB-lite"/>
    </source>
</evidence>
<dbReference type="PROSITE" id="PS00036">
    <property type="entry name" value="BZIP_BASIC"/>
    <property type="match status" value="1"/>
</dbReference>
<dbReference type="AlphaFoldDB" id="A0AA86VJB8"/>
<feature type="compositionally biased region" description="Polar residues" evidence="4">
    <location>
        <begin position="1"/>
        <end position="11"/>
    </location>
</feature>
<feature type="domain" description="BZIP" evidence="5">
    <location>
        <begin position="30"/>
        <end position="45"/>
    </location>
</feature>
<protein>
    <recommendedName>
        <fullName evidence="5">BZIP domain-containing protein</fullName>
    </recommendedName>
</protein>
<dbReference type="GO" id="GO:0005634">
    <property type="term" value="C:nucleus"/>
    <property type="evidence" value="ECO:0007669"/>
    <property type="project" value="TreeGrafter"/>
</dbReference>
<dbReference type="InterPro" id="IPR004827">
    <property type="entry name" value="bZIP"/>
</dbReference>
<keyword evidence="3" id="KW-0539">Nucleus</keyword>
<dbReference type="InterPro" id="IPR046347">
    <property type="entry name" value="bZIP_sf"/>
</dbReference>
<evidence type="ECO:0000313" key="6">
    <source>
        <dbReference type="EMBL" id="CAJ1960437.1"/>
    </source>
</evidence>
<keyword evidence="1" id="KW-0805">Transcription regulation</keyword>
<dbReference type="Proteomes" id="UP001189624">
    <property type="component" value="Chromosome 6"/>
</dbReference>
<keyword evidence="2" id="KW-0804">Transcription</keyword>
<feature type="region of interest" description="Disordered" evidence="4">
    <location>
        <begin position="1"/>
        <end position="26"/>
    </location>
</feature>
<dbReference type="GO" id="GO:0003677">
    <property type="term" value="F:DNA binding"/>
    <property type="evidence" value="ECO:0007669"/>
    <property type="project" value="TreeGrafter"/>
</dbReference>
<evidence type="ECO:0000256" key="1">
    <source>
        <dbReference type="ARBA" id="ARBA00023015"/>
    </source>
</evidence>
<dbReference type="EMBL" id="OY731403">
    <property type="protein sequence ID" value="CAJ1960437.1"/>
    <property type="molecule type" value="Genomic_DNA"/>
</dbReference>
<name>A0AA86VJB8_9FABA</name>
<dbReference type="GO" id="GO:0003700">
    <property type="term" value="F:DNA-binding transcription factor activity"/>
    <property type="evidence" value="ECO:0007669"/>
    <property type="project" value="InterPro"/>
</dbReference>
<gene>
    <name evidence="6" type="ORF">AYBTSS11_LOCUS18192</name>
</gene>
<dbReference type="Pfam" id="PF00170">
    <property type="entry name" value="bZIP_1"/>
    <property type="match status" value="1"/>
</dbReference>
<evidence type="ECO:0000256" key="2">
    <source>
        <dbReference type="ARBA" id="ARBA00023163"/>
    </source>
</evidence>
<dbReference type="Gramene" id="rna-AYBTSS11_LOCUS18192">
    <property type="protein sequence ID" value="CAJ1960437.1"/>
    <property type="gene ID" value="gene-AYBTSS11_LOCUS18192"/>
</dbReference>
<evidence type="ECO:0000256" key="3">
    <source>
        <dbReference type="ARBA" id="ARBA00023242"/>
    </source>
</evidence>
<dbReference type="SUPFAM" id="SSF57959">
    <property type="entry name" value="Leucine zipper domain"/>
    <property type="match status" value="1"/>
</dbReference>
<accession>A0AA86VJB8</accession>
<dbReference type="SMART" id="SM00338">
    <property type="entry name" value="BRLZ"/>
    <property type="match status" value="1"/>
</dbReference>
<proteinExistence type="predicted"/>
<reference evidence="6" key="1">
    <citation type="submission" date="2023-10" db="EMBL/GenBank/DDBJ databases">
        <authorList>
            <person name="Domelevo Entfellner J.-B."/>
        </authorList>
    </citation>
    <scope>NUCLEOTIDE SEQUENCE</scope>
</reference>
<keyword evidence="7" id="KW-1185">Reference proteome</keyword>
<evidence type="ECO:0000259" key="5">
    <source>
        <dbReference type="PROSITE" id="PS00036"/>
    </source>
</evidence>
<dbReference type="PANTHER" id="PTHR46391:SF13">
    <property type="entry name" value="ACTIVATOR OF SPOMIN LUC3"/>
    <property type="match status" value="1"/>
</dbReference>
<evidence type="ECO:0000313" key="7">
    <source>
        <dbReference type="Proteomes" id="UP001189624"/>
    </source>
</evidence>
<dbReference type="PANTHER" id="PTHR46391">
    <property type="entry name" value="BASIC LEUCINE ZIPPER 34"/>
    <property type="match status" value="1"/>
</dbReference>
<dbReference type="InterPro" id="IPR052483">
    <property type="entry name" value="bZIP_transcription_regulators"/>
</dbReference>
<organism evidence="6 7">
    <name type="scientific">Sphenostylis stenocarpa</name>
    <dbReference type="NCBI Taxonomy" id="92480"/>
    <lineage>
        <taxon>Eukaryota</taxon>
        <taxon>Viridiplantae</taxon>
        <taxon>Streptophyta</taxon>
        <taxon>Embryophyta</taxon>
        <taxon>Tracheophyta</taxon>
        <taxon>Spermatophyta</taxon>
        <taxon>Magnoliopsida</taxon>
        <taxon>eudicotyledons</taxon>
        <taxon>Gunneridae</taxon>
        <taxon>Pentapetalae</taxon>
        <taxon>rosids</taxon>
        <taxon>fabids</taxon>
        <taxon>Fabales</taxon>
        <taxon>Fabaceae</taxon>
        <taxon>Papilionoideae</taxon>
        <taxon>50 kb inversion clade</taxon>
        <taxon>NPAAA clade</taxon>
        <taxon>indigoferoid/millettioid clade</taxon>
        <taxon>Phaseoleae</taxon>
        <taxon>Sphenostylis</taxon>
    </lineage>
</organism>